<dbReference type="SUPFAM" id="SSF56672">
    <property type="entry name" value="DNA/RNA polymerases"/>
    <property type="match status" value="1"/>
</dbReference>
<keyword evidence="2" id="KW-1185">Reference proteome</keyword>
<evidence type="ECO:0000313" key="1">
    <source>
        <dbReference type="EMBL" id="CAH3190756.1"/>
    </source>
</evidence>
<reference evidence="1 2" key="1">
    <citation type="submission" date="2022-05" db="EMBL/GenBank/DDBJ databases">
        <authorList>
            <consortium name="Genoscope - CEA"/>
            <person name="William W."/>
        </authorList>
    </citation>
    <scope>NUCLEOTIDE SEQUENCE [LARGE SCALE GENOMIC DNA]</scope>
</reference>
<protein>
    <submittedName>
        <fullName evidence="1">Uncharacterized protein</fullName>
    </submittedName>
</protein>
<comment type="caution">
    <text evidence="1">The sequence shown here is derived from an EMBL/GenBank/DDBJ whole genome shotgun (WGS) entry which is preliminary data.</text>
</comment>
<dbReference type="InterPro" id="IPR043502">
    <property type="entry name" value="DNA/RNA_pol_sf"/>
</dbReference>
<proteinExistence type="predicted"/>
<feature type="non-terminal residue" evidence="1">
    <location>
        <position position="1"/>
    </location>
</feature>
<evidence type="ECO:0000313" key="2">
    <source>
        <dbReference type="Proteomes" id="UP001159427"/>
    </source>
</evidence>
<feature type="non-terminal residue" evidence="1">
    <location>
        <position position="204"/>
    </location>
</feature>
<dbReference type="PANTHER" id="PTHR31511:SF12">
    <property type="entry name" value="RHO TERMINATION FACTOR N-TERMINAL DOMAIN-CONTAINING PROTEIN"/>
    <property type="match status" value="1"/>
</dbReference>
<dbReference type="Proteomes" id="UP001159427">
    <property type="component" value="Unassembled WGS sequence"/>
</dbReference>
<sequence>NDLIEVYKIKECLVLNRPAYVGMCILDLSKTLMYDFHYNYIKKKYGSRAKLGFTDRDSLQCLVLNRPAYVGMCILDLSKTLMYDFHYNYIKKKYGSRAKLGFTDRDSLRYEITTKNAYKDFRADKDKFGNSDYPKESPFHDPAKKVIGKFKDEAAGMPIREFIGLKSKMYSYVKDNGKNEKTCKGVKKDVIKKSITHENYRDTL</sequence>
<dbReference type="PANTHER" id="PTHR31511">
    <property type="entry name" value="PROTEIN CBG23764"/>
    <property type="match status" value="1"/>
</dbReference>
<dbReference type="EMBL" id="CALNXI010002791">
    <property type="protein sequence ID" value="CAH3190756.1"/>
    <property type="molecule type" value="Genomic_DNA"/>
</dbReference>
<organism evidence="1 2">
    <name type="scientific">Porites evermanni</name>
    <dbReference type="NCBI Taxonomy" id="104178"/>
    <lineage>
        <taxon>Eukaryota</taxon>
        <taxon>Metazoa</taxon>
        <taxon>Cnidaria</taxon>
        <taxon>Anthozoa</taxon>
        <taxon>Hexacorallia</taxon>
        <taxon>Scleractinia</taxon>
        <taxon>Fungiina</taxon>
        <taxon>Poritidae</taxon>
        <taxon>Porites</taxon>
    </lineage>
</organism>
<gene>
    <name evidence="1" type="ORF">PEVE_00020810</name>
</gene>
<accession>A0ABN8SKJ1</accession>
<name>A0ABN8SKJ1_9CNID</name>